<dbReference type="EMBL" id="MK072120">
    <property type="protein sequence ID" value="AYV78942.1"/>
    <property type="molecule type" value="Genomic_DNA"/>
</dbReference>
<reference evidence="1" key="1">
    <citation type="submission" date="2018-10" db="EMBL/GenBank/DDBJ databases">
        <title>Hidden diversity of soil giant viruses.</title>
        <authorList>
            <person name="Schulz F."/>
            <person name="Alteio L."/>
            <person name="Goudeau D."/>
            <person name="Ryan E.M."/>
            <person name="Malmstrom R.R."/>
            <person name="Blanchard J."/>
            <person name="Woyke T."/>
        </authorList>
    </citation>
    <scope>NUCLEOTIDE SEQUENCE</scope>
    <source>
        <strain evidence="1">EDV1</strain>
    </source>
</reference>
<sequence length="278" mass="32038">MKLLTRINIFLVTLCITLLYTYNSFPVKIEDNVNWVKSVKITDYNLVLSQNLTILGSGYGYIKFDNFMCDPINNLSIAIYYSSYGGSISLTVHDINKCEKIINGTDNDNTSDDWIQNNITEKKFFSGNFSINKTDVNNFCCLVENHNRIVTTTVYAHITYDYTCPNQNVLRPIEYVSTNRISNFIDNVYHGYTQIIQKISDSICQMCNFICKMFKNIQEYLKPINNNIGLMISSYIGIRLGMEICNLTSTNNRVEYINTIRMFIDTAIIACVFSLFYL</sequence>
<proteinExistence type="predicted"/>
<accession>A0A3G4ZVL8</accession>
<gene>
    <name evidence="1" type="ORF">Edafosvirus55_2</name>
</gene>
<protein>
    <submittedName>
        <fullName evidence="1">Uncharacterized protein</fullName>
    </submittedName>
</protein>
<evidence type="ECO:0000313" key="1">
    <source>
        <dbReference type="EMBL" id="AYV78942.1"/>
    </source>
</evidence>
<organism evidence="1">
    <name type="scientific">Edafosvirus sp</name>
    <dbReference type="NCBI Taxonomy" id="2487765"/>
    <lineage>
        <taxon>Viruses</taxon>
        <taxon>Varidnaviria</taxon>
        <taxon>Bamfordvirae</taxon>
        <taxon>Nucleocytoviricota</taxon>
        <taxon>Megaviricetes</taxon>
        <taxon>Imitervirales</taxon>
        <taxon>Mimiviridae</taxon>
        <taxon>Klosneuvirinae</taxon>
    </lineage>
</organism>
<name>A0A3G4ZVL8_9VIRU</name>